<dbReference type="PIRSF" id="PIRSF000724">
    <property type="entry name" value="Pgk"/>
    <property type="match status" value="1"/>
</dbReference>
<evidence type="ECO:0000313" key="11">
    <source>
        <dbReference type="Proteomes" id="UP000178249"/>
    </source>
</evidence>
<dbReference type="GO" id="GO:0006096">
    <property type="term" value="P:glycolytic process"/>
    <property type="evidence" value="ECO:0007669"/>
    <property type="project" value="UniProtKB-UniRule"/>
</dbReference>
<evidence type="ECO:0000256" key="6">
    <source>
        <dbReference type="ARBA" id="ARBA00022840"/>
    </source>
</evidence>
<dbReference type="GO" id="GO:0043531">
    <property type="term" value="F:ADP binding"/>
    <property type="evidence" value="ECO:0007669"/>
    <property type="project" value="TreeGrafter"/>
</dbReference>
<reference evidence="10 11" key="1">
    <citation type="journal article" date="2016" name="Nat. Commun.">
        <title>Thousands of microbial genomes shed light on interconnected biogeochemical processes in an aquifer system.</title>
        <authorList>
            <person name="Anantharaman K."/>
            <person name="Brown C.T."/>
            <person name="Hug L.A."/>
            <person name="Sharon I."/>
            <person name="Castelle C.J."/>
            <person name="Probst A.J."/>
            <person name="Thomas B.C."/>
            <person name="Singh A."/>
            <person name="Wilkins M.J."/>
            <person name="Karaoz U."/>
            <person name="Brodie E.L."/>
            <person name="Williams K.H."/>
            <person name="Hubbard S.S."/>
            <person name="Banfield J.F."/>
        </authorList>
    </citation>
    <scope>NUCLEOTIDE SEQUENCE [LARGE SCALE GENOMIC DNA]</scope>
</reference>
<dbReference type="EC" id="2.7.2.3" evidence="2 7"/>
<dbReference type="Gene3D" id="3.40.50.1260">
    <property type="entry name" value="Phosphoglycerate kinase, N-terminal domain"/>
    <property type="match status" value="2"/>
</dbReference>
<dbReference type="InterPro" id="IPR001576">
    <property type="entry name" value="Phosphoglycerate_kinase"/>
</dbReference>
<dbReference type="EMBL" id="MFKP01000021">
    <property type="protein sequence ID" value="OGG44133.1"/>
    <property type="molecule type" value="Genomic_DNA"/>
</dbReference>
<name>A0A1F6C4W3_9BACT</name>
<dbReference type="GO" id="GO:0005524">
    <property type="term" value="F:ATP binding"/>
    <property type="evidence" value="ECO:0007669"/>
    <property type="project" value="UniProtKB-KW"/>
</dbReference>
<evidence type="ECO:0000313" key="10">
    <source>
        <dbReference type="EMBL" id="OGG44133.1"/>
    </source>
</evidence>
<feature type="binding site" evidence="7">
    <location>
        <position position="36"/>
    </location>
    <ligand>
        <name>substrate</name>
    </ligand>
</feature>
<keyword evidence="5 7" id="KW-0418">Kinase</keyword>
<organism evidence="10 11">
    <name type="scientific">Candidatus Kaiserbacteria bacterium RIFCSPHIGHO2_01_FULL_48_10</name>
    <dbReference type="NCBI Taxonomy" id="1798476"/>
    <lineage>
        <taxon>Bacteria</taxon>
        <taxon>Candidatus Kaiseribacteriota</taxon>
    </lineage>
</organism>
<dbReference type="AlphaFoldDB" id="A0A1F6C4W3"/>
<proteinExistence type="inferred from homology"/>
<keyword evidence="6 7" id="KW-0067">ATP-binding</keyword>
<protein>
    <recommendedName>
        <fullName evidence="2 7">Phosphoglycerate kinase</fullName>
        <ecNumber evidence="2 7">2.7.2.3</ecNumber>
    </recommendedName>
</protein>
<dbReference type="SUPFAM" id="SSF53748">
    <property type="entry name" value="Phosphoglycerate kinase"/>
    <property type="match status" value="1"/>
</dbReference>
<gene>
    <name evidence="7" type="primary">pgk</name>
    <name evidence="10" type="ORF">A2841_03995</name>
</gene>
<feature type="binding site" evidence="7 8">
    <location>
        <begin position="328"/>
        <end position="331"/>
    </location>
    <ligand>
        <name>ATP</name>
        <dbReference type="ChEBI" id="CHEBI:30616"/>
    </ligand>
</feature>
<accession>A0A1F6C4W3</accession>
<evidence type="ECO:0000256" key="9">
    <source>
        <dbReference type="RuleBase" id="RU000532"/>
    </source>
</evidence>
<dbReference type="PRINTS" id="PR00477">
    <property type="entry name" value="PHGLYCKINASE"/>
</dbReference>
<dbReference type="PANTHER" id="PTHR11406">
    <property type="entry name" value="PHOSPHOGLYCERATE KINASE"/>
    <property type="match status" value="1"/>
</dbReference>
<dbReference type="PROSITE" id="PS00111">
    <property type="entry name" value="PGLYCERATE_KINASE"/>
    <property type="match status" value="1"/>
</dbReference>
<feature type="binding site" evidence="7 8">
    <location>
        <position position="192"/>
    </location>
    <ligand>
        <name>ATP</name>
        <dbReference type="ChEBI" id="CHEBI:30616"/>
    </ligand>
</feature>
<dbReference type="GO" id="GO:0005829">
    <property type="term" value="C:cytosol"/>
    <property type="evidence" value="ECO:0007669"/>
    <property type="project" value="TreeGrafter"/>
</dbReference>
<comment type="subunit">
    <text evidence="7">Monomer.</text>
</comment>
<comment type="subcellular location">
    <subcellularLocation>
        <location evidence="7">Cytoplasm</location>
    </subcellularLocation>
</comment>
<evidence type="ECO:0000256" key="8">
    <source>
        <dbReference type="PIRSR" id="PIRSR000724-2"/>
    </source>
</evidence>
<keyword evidence="7" id="KW-0324">Glycolysis</keyword>
<dbReference type="PANTHER" id="PTHR11406:SF23">
    <property type="entry name" value="PHOSPHOGLYCERATE KINASE 1, CHLOROPLASTIC-RELATED"/>
    <property type="match status" value="1"/>
</dbReference>
<feature type="binding site" evidence="7">
    <location>
        <position position="110"/>
    </location>
    <ligand>
        <name>substrate</name>
    </ligand>
</feature>
<feature type="binding site" evidence="7">
    <location>
        <begin position="21"/>
        <end position="23"/>
    </location>
    <ligand>
        <name>substrate</name>
    </ligand>
</feature>
<evidence type="ECO:0000256" key="7">
    <source>
        <dbReference type="HAMAP-Rule" id="MF_00145"/>
    </source>
</evidence>
<evidence type="ECO:0000256" key="1">
    <source>
        <dbReference type="ARBA" id="ARBA00000642"/>
    </source>
</evidence>
<dbReference type="GO" id="GO:0004618">
    <property type="term" value="F:phosphoglycerate kinase activity"/>
    <property type="evidence" value="ECO:0007669"/>
    <property type="project" value="UniProtKB-UniRule"/>
</dbReference>
<evidence type="ECO:0000256" key="4">
    <source>
        <dbReference type="ARBA" id="ARBA00022741"/>
    </source>
</evidence>
<dbReference type="InterPro" id="IPR015911">
    <property type="entry name" value="Phosphoglycerate_kinase_CS"/>
</dbReference>
<comment type="caution">
    <text evidence="10">The sequence shown here is derived from an EMBL/GenBank/DDBJ whole genome shotgun (WGS) entry which is preliminary data.</text>
</comment>
<evidence type="ECO:0000256" key="3">
    <source>
        <dbReference type="ARBA" id="ARBA00022679"/>
    </source>
</evidence>
<dbReference type="UniPathway" id="UPA00109">
    <property type="reaction ID" value="UER00185"/>
</dbReference>
<dbReference type="InterPro" id="IPR036043">
    <property type="entry name" value="Phosphoglycerate_kinase_sf"/>
</dbReference>
<dbReference type="Proteomes" id="UP000178249">
    <property type="component" value="Unassembled WGS sequence"/>
</dbReference>
<comment type="similarity">
    <text evidence="7 9">Belongs to the phosphoglycerate kinase family.</text>
</comment>
<dbReference type="HAMAP" id="MF_00145">
    <property type="entry name" value="Phosphoglyc_kinase"/>
    <property type="match status" value="1"/>
</dbReference>
<evidence type="ECO:0000256" key="2">
    <source>
        <dbReference type="ARBA" id="ARBA00013061"/>
    </source>
</evidence>
<feature type="binding site" evidence="7">
    <location>
        <position position="143"/>
    </location>
    <ligand>
        <name>substrate</name>
    </ligand>
</feature>
<evidence type="ECO:0000256" key="5">
    <source>
        <dbReference type="ARBA" id="ARBA00022777"/>
    </source>
</evidence>
<dbReference type="Pfam" id="PF00162">
    <property type="entry name" value="PGK"/>
    <property type="match status" value="1"/>
</dbReference>
<comment type="caution">
    <text evidence="7">Lacks conserved residue(s) required for the propagation of feature annotation.</text>
</comment>
<dbReference type="GO" id="GO:0006094">
    <property type="term" value="P:gluconeogenesis"/>
    <property type="evidence" value="ECO:0007669"/>
    <property type="project" value="TreeGrafter"/>
</dbReference>
<comment type="catalytic activity">
    <reaction evidence="1 7 9">
        <text>(2R)-3-phosphoglycerate + ATP = (2R)-3-phospho-glyceroyl phosphate + ADP</text>
        <dbReference type="Rhea" id="RHEA:14801"/>
        <dbReference type="ChEBI" id="CHEBI:30616"/>
        <dbReference type="ChEBI" id="CHEBI:57604"/>
        <dbReference type="ChEBI" id="CHEBI:58272"/>
        <dbReference type="ChEBI" id="CHEBI:456216"/>
        <dbReference type="EC" id="2.7.2.3"/>
    </reaction>
</comment>
<feature type="binding site" evidence="7 8">
    <location>
        <position position="303"/>
    </location>
    <ligand>
        <name>ATP</name>
        <dbReference type="ChEBI" id="CHEBI:30616"/>
    </ligand>
</feature>
<sequence length="373" mass="39895">MIHSIEERTDLKGKRVLVRADINVPIQDGKVADSLRIDLALQTIQYITNQGGRVILISHMSDVAGSLAPVAEYLQKKIPLHFLLGVAGPSAQKAAHHLSDGEVLLLENLRHDAREEKNDPEFAKELASLADIYVNDGFPVAHRSHASIVGVPKLLPSYAGFQFFKELNGLTPALSPESPSIAIIGGAKLITKISLIQALLKKYDKVFMGGALANDLYVAKGYEIGKSLVSGTGHATNLLENPKIILPMRVIVSGPLGARETRASEVGKEETISDIAPSSIRELKPFLEKASSTLWNGPMGNFEKGFRQGTDVLAEMIASSPGKKIIGGGDTLSSIQNLGLSEKFTFISSAGGAMLDFLANGTLPGIEALDNRS</sequence>
<comment type="pathway">
    <text evidence="7">Carbohydrate degradation; glycolysis; pyruvate from D-glyceraldehyde 3-phosphate: step 2/5.</text>
</comment>
<keyword evidence="3 7" id="KW-0808">Transferase</keyword>
<dbReference type="InterPro" id="IPR015824">
    <property type="entry name" value="Phosphoglycerate_kinase_N"/>
</dbReference>
<keyword evidence="4 7" id="KW-0547">Nucleotide-binding</keyword>
<keyword evidence="7" id="KW-0963">Cytoplasm</keyword>
<feature type="binding site" evidence="7">
    <location>
        <begin position="59"/>
        <end position="62"/>
    </location>
    <ligand>
        <name>substrate</name>
    </ligand>
</feature>